<dbReference type="PANTHER" id="PTHR46279:SF15">
    <property type="entry name" value="RING-H2 FINGER PROTEIN ATL22"/>
    <property type="match status" value="1"/>
</dbReference>
<evidence type="ECO:0000256" key="6">
    <source>
        <dbReference type="ARBA" id="ARBA00022692"/>
    </source>
</evidence>
<evidence type="ECO:0000256" key="7">
    <source>
        <dbReference type="ARBA" id="ARBA00022723"/>
    </source>
</evidence>
<dbReference type="Pfam" id="PF13947">
    <property type="entry name" value="GUB_WAK_bind"/>
    <property type="match status" value="1"/>
</dbReference>
<evidence type="ECO:0000256" key="12">
    <source>
        <dbReference type="ARBA" id="ARBA00022989"/>
    </source>
</evidence>
<protein>
    <recommendedName>
        <fullName evidence="4">RING-type E3 ubiquitin transferase</fullName>
        <ecNumber evidence="4">2.3.2.27</ecNumber>
    </recommendedName>
</protein>
<evidence type="ECO:0000256" key="10">
    <source>
        <dbReference type="ARBA" id="ARBA00022786"/>
    </source>
</evidence>
<evidence type="ECO:0000256" key="3">
    <source>
        <dbReference type="ARBA" id="ARBA00004906"/>
    </source>
</evidence>
<feature type="signal peptide" evidence="16">
    <location>
        <begin position="1"/>
        <end position="22"/>
    </location>
</feature>
<dbReference type="PANTHER" id="PTHR46279">
    <property type="entry name" value="RING/U-BOX SUPERFAMILY PROTEIN"/>
    <property type="match status" value="1"/>
</dbReference>
<dbReference type="GO" id="GO:0061630">
    <property type="term" value="F:ubiquitin protein ligase activity"/>
    <property type="evidence" value="ECO:0007669"/>
    <property type="project" value="UniProtKB-EC"/>
</dbReference>
<comment type="catalytic activity">
    <reaction evidence="1">
        <text>S-ubiquitinyl-[E2 ubiquitin-conjugating enzyme]-L-cysteine + [acceptor protein]-L-lysine = [E2 ubiquitin-conjugating enzyme]-L-cysteine + N(6)-ubiquitinyl-[acceptor protein]-L-lysine.</text>
        <dbReference type="EC" id="2.3.2.27"/>
    </reaction>
</comment>
<evidence type="ECO:0000256" key="2">
    <source>
        <dbReference type="ARBA" id="ARBA00004167"/>
    </source>
</evidence>
<accession>A0A6D2JH76</accession>
<dbReference type="CDD" id="cd16461">
    <property type="entry name" value="RING-H2_EL5-like"/>
    <property type="match status" value="1"/>
</dbReference>
<dbReference type="EMBL" id="CACVBM020001194">
    <property type="protein sequence ID" value="CAA7038436.1"/>
    <property type="molecule type" value="Genomic_DNA"/>
</dbReference>
<keyword evidence="7" id="KW-0479">Metal-binding</keyword>
<evidence type="ECO:0000256" key="8">
    <source>
        <dbReference type="ARBA" id="ARBA00022729"/>
    </source>
</evidence>
<evidence type="ECO:0000313" key="18">
    <source>
        <dbReference type="EMBL" id="CAA7038436.1"/>
    </source>
</evidence>
<dbReference type="Gene3D" id="3.30.40.10">
    <property type="entry name" value="Zinc/RING finger domain, C3HC4 (zinc finger)"/>
    <property type="match status" value="1"/>
</dbReference>
<evidence type="ECO:0000256" key="13">
    <source>
        <dbReference type="ARBA" id="ARBA00023136"/>
    </source>
</evidence>
<feature type="chain" id="PRO_5025503724" description="RING-type E3 ubiquitin transferase" evidence="16">
    <location>
        <begin position="23"/>
        <end position="387"/>
    </location>
</feature>
<feature type="domain" description="RING-type" evidence="17">
    <location>
        <begin position="334"/>
        <end position="376"/>
    </location>
</feature>
<dbReference type="Proteomes" id="UP000467841">
    <property type="component" value="Unassembled WGS sequence"/>
</dbReference>
<comment type="similarity">
    <text evidence="14">Belongs to the RING-type zinc finger family. ATL subfamily.</text>
</comment>
<comment type="pathway">
    <text evidence="3">Protein modification; protein ubiquitination.</text>
</comment>
<dbReference type="InterPro" id="IPR025287">
    <property type="entry name" value="WAK_GUB"/>
</dbReference>
<evidence type="ECO:0000259" key="17">
    <source>
        <dbReference type="PROSITE" id="PS50089"/>
    </source>
</evidence>
<sequence length="387" mass="42933">MTFSKQIPLLLSIFIFLPLLKAADQKPCYTSSCIHGNFDGKIHVRFPFWLFPKQPESCGHTGFNLLCTNHHETTLKLPNSETFLVRDIDYLQQRIRLNDPKNCLARRLLSFDASGSPFSPLHLLNYAFLTCPKEDVNSSLYKPIQCLGNSTTSFVATSLDLVASMPPSCKIFKKLLLPVSEPIAYMAGFAGDLNDQDLWLKWDSPNCSVCEGKANWRCGSVNNITLQVQCFSSVNSGIHNTSLQVLKIICLSLIGPLIALTFCVGLVMCSSDRVSSQVIQHAMLARISGSVIPQPESEQVITRTGLDESTIESYKKVELGESRRLPTGSNDVVCSICLSEYASKETVRCLPECEHCFHTECIDVWLKLHSSCPVCRSNPSPAREGCN</sequence>
<comment type="caution">
    <text evidence="18">The sequence shown here is derived from an EMBL/GenBank/DDBJ whole genome shotgun (WGS) entry which is preliminary data.</text>
</comment>
<keyword evidence="5" id="KW-0808">Transferase</keyword>
<evidence type="ECO:0000256" key="9">
    <source>
        <dbReference type="ARBA" id="ARBA00022771"/>
    </source>
</evidence>
<dbReference type="InterPro" id="IPR013083">
    <property type="entry name" value="Znf_RING/FYVE/PHD"/>
</dbReference>
<keyword evidence="19" id="KW-1185">Reference proteome</keyword>
<reference evidence="18" key="1">
    <citation type="submission" date="2020-01" db="EMBL/GenBank/DDBJ databases">
        <authorList>
            <person name="Mishra B."/>
        </authorList>
    </citation>
    <scope>NUCLEOTIDE SEQUENCE [LARGE SCALE GENOMIC DNA]</scope>
</reference>
<evidence type="ECO:0000256" key="4">
    <source>
        <dbReference type="ARBA" id="ARBA00012483"/>
    </source>
</evidence>
<dbReference type="AlphaFoldDB" id="A0A6D2JH76"/>
<keyword evidence="12" id="KW-1133">Transmembrane helix</keyword>
<dbReference type="PROSITE" id="PS50089">
    <property type="entry name" value="ZF_RING_2"/>
    <property type="match status" value="1"/>
</dbReference>
<dbReference type="EC" id="2.3.2.27" evidence="4"/>
<dbReference type="GO" id="GO:0016020">
    <property type="term" value="C:membrane"/>
    <property type="evidence" value="ECO:0007669"/>
    <property type="project" value="UniProtKB-SubCell"/>
</dbReference>
<keyword evidence="10" id="KW-0833">Ubl conjugation pathway</keyword>
<proteinExistence type="inferred from homology"/>
<keyword evidence="6" id="KW-0812">Transmembrane</keyword>
<evidence type="ECO:0000256" key="15">
    <source>
        <dbReference type="PROSITE-ProRule" id="PRU00175"/>
    </source>
</evidence>
<dbReference type="SMART" id="SM00184">
    <property type="entry name" value="RING"/>
    <property type="match status" value="1"/>
</dbReference>
<evidence type="ECO:0000256" key="5">
    <source>
        <dbReference type="ARBA" id="ARBA00022679"/>
    </source>
</evidence>
<evidence type="ECO:0000256" key="11">
    <source>
        <dbReference type="ARBA" id="ARBA00022833"/>
    </source>
</evidence>
<keyword evidence="9 15" id="KW-0863">Zinc-finger</keyword>
<evidence type="ECO:0000256" key="14">
    <source>
        <dbReference type="ARBA" id="ARBA00024209"/>
    </source>
</evidence>
<keyword evidence="8 16" id="KW-0732">Signal</keyword>
<comment type="subcellular location">
    <subcellularLocation>
        <location evidence="2">Membrane</location>
        <topology evidence="2">Single-pass membrane protein</topology>
    </subcellularLocation>
</comment>
<dbReference type="OrthoDB" id="8062037at2759"/>
<dbReference type="InterPro" id="IPR046948">
    <property type="entry name" value="ATL20-22-like"/>
</dbReference>
<evidence type="ECO:0000256" key="1">
    <source>
        <dbReference type="ARBA" id="ARBA00000900"/>
    </source>
</evidence>
<dbReference type="GO" id="GO:0008270">
    <property type="term" value="F:zinc ion binding"/>
    <property type="evidence" value="ECO:0007669"/>
    <property type="project" value="UniProtKB-KW"/>
</dbReference>
<gene>
    <name evidence="18" type="ORF">MERR_LOCUS25671</name>
</gene>
<dbReference type="InterPro" id="IPR001841">
    <property type="entry name" value="Znf_RING"/>
</dbReference>
<dbReference type="SUPFAM" id="SSF57850">
    <property type="entry name" value="RING/U-box"/>
    <property type="match status" value="1"/>
</dbReference>
<dbReference type="Pfam" id="PF13639">
    <property type="entry name" value="zf-RING_2"/>
    <property type="match status" value="1"/>
</dbReference>
<dbReference type="GO" id="GO:0030247">
    <property type="term" value="F:polysaccharide binding"/>
    <property type="evidence" value="ECO:0007669"/>
    <property type="project" value="InterPro"/>
</dbReference>
<evidence type="ECO:0000256" key="16">
    <source>
        <dbReference type="SAM" id="SignalP"/>
    </source>
</evidence>
<evidence type="ECO:0000313" key="19">
    <source>
        <dbReference type="Proteomes" id="UP000467841"/>
    </source>
</evidence>
<name>A0A6D2JH76_9BRAS</name>
<keyword evidence="11" id="KW-0862">Zinc</keyword>
<organism evidence="18 19">
    <name type="scientific">Microthlaspi erraticum</name>
    <dbReference type="NCBI Taxonomy" id="1685480"/>
    <lineage>
        <taxon>Eukaryota</taxon>
        <taxon>Viridiplantae</taxon>
        <taxon>Streptophyta</taxon>
        <taxon>Embryophyta</taxon>
        <taxon>Tracheophyta</taxon>
        <taxon>Spermatophyta</taxon>
        <taxon>Magnoliopsida</taxon>
        <taxon>eudicotyledons</taxon>
        <taxon>Gunneridae</taxon>
        <taxon>Pentapetalae</taxon>
        <taxon>rosids</taxon>
        <taxon>malvids</taxon>
        <taxon>Brassicales</taxon>
        <taxon>Brassicaceae</taxon>
        <taxon>Coluteocarpeae</taxon>
        <taxon>Microthlaspi</taxon>
    </lineage>
</organism>
<keyword evidence="13" id="KW-0472">Membrane</keyword>